<keyword evidence="2" id="KW-1185">Reference proteome</keyword>
<dbReference type="EMBL" id="JBEDUW010000006">
    <property type="protein sequence ID" value="KAK9920004.1"/>
    <property type="molecule type" value="Genomic_DNA"/>
</dbReference>
<dbReference type="PANTHER" id="PTHR28141">
    <property type="entry name" value="2',3'-CYCLIC-NUCLEOTIDE 3'-PHOSPHODIESTERASE"/>
    <property type="match status" value="1"/>
</dbReference>
<dbReference type="Proteomes" id="UP001457282">
    <property type="component" value="Unassembled WGS sequence"/>
</dbReference>
<name>A0AAW1W5K2_RUBAR</name>
<proteinExistence type="predicted"/>
<dbReference type="GO" id="GO:0004113">
    <property type="term" value="F:2',3'-cyclic-nucleotide 3'-phosphodiesterase activity"/>
    <property type="evidence" value="ECO:0007669"/>
    <property type="project" value="TreeGrafter"/>
</dbReference>
<dbReference type="AlphaFoldDB" id="A0AAW1W5K2"/>
<dbReference type="GO" id="GO:0009187">
    <property type="term" value="P:cyclic nucleotide metabolic process"/>
    <property type="evidence" value="ECO:0007669"/>
    <property type="project" value="TreeGrafter"/>
</dbReference>
<dbReference type="Gene3D" id="3.90.1140.10">
    <property type="entry name" value="Cyclic phosphodiesterase"/>
    <property type="match status" value="1"/>
</dbReference>
<evidence type="ECO:0000313" key="1">
    <source>
        <dbReference type="EMBL" id="KAK9920004.1"/>
    </source>
</evidence>
<dbReference type="PANTHER" id="PTHR28141:SF1">
    <property type="entry name" value="2',3'-CYCLIC-NUCLEOTIDE 3'-PHOSPHODIESTERASE"/>
    <property type="match status" value="1"/>
</dbReference>
<comment type="caution">
    <text evidence="1">The sequence shown here is derived from an EMBL/GenBank/DDBJ whole genome shotgun (WGS) entry which is preliminary data.</text>
</comment>
<sequence length="188" mass="21512">MAESCNNGDEDVVERILSVLPPKTLMRFNIVSVSGGNKLESRDKSSNAGLSLFKYSSSPLSHSMLDKRTHLYSVWAIPPDEVSVRVKKVMESLRAESMVQRSSPTFRSFYYQCVSLLIASSFLSEDESWKLWDTTQSCAAKFGFCNQVRPHLSLLYGYLTEEEKRKAREIIQLLKSWEKIAEYPLRIN</sequence>
<accession>A0AAW1W5K2</accession>
<evidence type="ECO:0000313" key="2">
    <source>
        <dbReference type="Proteomes" id="UP001457282"/>
    </source>
</evidence>
<protein>
    <submittedName>
        <fullName evidence="1">Uncharacterized protein</fullName>
    </submittedName>
</protein>
<dbReference type="InterPro" id="IPR012386">
    <property type="entry name" value="Cyclic-nucl_3Pdiesterase"/>
</dbReference>
<gene>
    <name evidence="1" type="ORF">M0R45_028572</name>
</gene>
<reference evidence="1 2" key="1">
    <citation type="journal article" date="2023" name="G3 (Bethesda)">
        <title>A chromosome-length genome assembly and annotation of blackberry (Rubus argutus, cv. 'Hillquist').</title>
        <authorList>
            <person name="Bruna T."/>
            <person name="Aryal R."/>
            <person name="Dudchenko O."/>
            <person name="Sargent D.J."/>
            <person name="Mead D."/>
            <person name="Buti M."/>
            <person name="Cavallini A."/>
            <person name="Hytonen T."/>
            <person name="Andres J."/>
            <person name="Pham M."/>
            <person name="Weisz D."/>
            <person name="Mascagni F."/>
            <person name="Usai G."/>
            <person name="Natali L."/>
            <person name="Bassil N."/>
            <person name="Fernandez G.E."/>
            <person name="Lomsadze A."/>
            <person name="Armour M."/>
            <person name="Olukolu B."/>
            <person name="Poorten T."/>
            <person name="Britton C."/>
            <person name="Davik J."/>
            <person name="Ashrafi H."/>
            <person name="Aiden E.L."/>
            <person name="Borodovsky M."/>
            <person name="Worthington M."/>
        </authorList>
    </citation>
    <scope>NUCLEOTIDE SEQUENCE [LARGE SCALE GENOMIC DNA]</scope>
    <source>
        <strain evidence="1">PI 553951</strain>
    </source>
</reference>
<organism evidence="1 2">
    <name type="scientific">Rubus argutus</name>
    <name type="common">Southern blackberry</name>
    <dbReference type="NCBI Taxonomy" id="59490"/>
    <lineage>
        <taxon>Eukaryota</taxon>
        <taxon>Viridiplantae</taxon>
        <taxon>Streptophyta</taxon>
        <taxon>Embryophyta</taxon>
        <taxon>Tracheophyta</taxon>
        <taxon>Spermatophyta</taxon>
        <taxon>Magnoliopsida</taxon>
        <taxon>eudicotyledons</taxon>
        <taxon>Gunneridae</taxon>
        <taxon>Pentapetalae</taxon>
        <taxon>rosids</taxon>
        <taxon>fabids</taxon>
        <taxon>Rosales</taxon>
        <taxon>Rosaceae</taxon>
        <taxon>Rosoideae</taxon>
        <taxon>Rosoideae incertae sedis</taxon>
        <taxon>Rubus</taxon>
    </lineage>
</organism>